<dbReference type="GO" id="GO:0022857">
    <property type="term" value="F:transmembrane transporter activity"/>
    <property type="evidence" value="ECO:0007669"/>
    <property type="project" value="InterPro"/>
</dbReference>
<reference evidence="6 7" key="1">
    <citation type="journal article" date="2016" name="Sci. Rep.">
        <title>Peltaster fructicola genome reveals evolution from an invasive phytopathogen to an ectophytic parasite.</title>
        <authorList>
            <person name="Xu C."/>
            <person name="Chen H."/>
            <person name="Gleason M.L."/>
            <person name="Xu J.R."/>
            <person name="Liu H."/>
            <person name="Zhang R."/>
            <person name="Sun G."/>
        </authorList>
    </citation>
    <scope>NUCLEOTIDE SEQUENCE [LARGE SCALE GENOMIC DNA]</scope>
    <source>
        <strain evidence="6 7">LNHT1506</strain>
    </source>
</reference>
<dbReference type="PANTHER" id="PTHR11360">
    <property type="entry name" value="MONOCARBOXYLATE TRANSPORTER"/>
    <property type="match status" value="1"/>
</dbReference>
<dbReference type="EMBL" id="CP051142">
    <property type="protein sequence ID" value="QIX00723.1"/>
    <property type="molecule type" value="Genomic_DNA"/>
</dbReference>
<feature type="transmembrane region" description="Helical" evidence="4">
    <location>
        <begin position="114"/>
        <end position="133"/>
    </location>
</feature>
<protein>
    <recommendedName>
        <fullName evidence="5">Major facilitator superfamily (MFS) profile domain-containing protein</fullName>
    </recommendedName>
</protein>
<feature type="transmembrane region" description="Helical" evidence="4">
    <location>
        <begin position="201"/>
        <end position="223"/>
    </location>
</feature>
<feature type="transmembrane region" description="Helical" evidence="4">
    <location>
        <begin position="172"/>
        <end position="195"/>
    </location>
</feature>
<comment type="subcellular location">
    <subcellularLocation>
        <location evidence="1">Membrane</location>
        <topology evidence="1">Multi-pass membrane protein</topology>
    </subcellularLocation>
</comment>
<evidence type="ECO:0000256" key="3">
    <source>
        <dbReference type="SAM" id="MobiDB-lite"/>
    </source>
</evidence>
<sequence>MSPNQSTRSSRDADNEEDDMPRAAAATPRASPRVLKIPDGGYGWVCVLGQFIINGFTWGVVAAYSVYLAWYLEHQIFPDATSLDFAVVGGLNFAVAVLIAPLANLGVRSLGLRAPMLLGCVLLPAGFIAASFAQEVWHLYLSQGFLVGMGVGLIYMPATAVIPQWFSTKRSLANGICAAGSGVGGCIMCFVTQAMLDQINLTWSLRITAIVIFFINLLATLLVRSRNTDVQPTERMFDYRLLRSYHVNLLLLWSFTIMFGYIALMFSLPDYALSIGVPVTDSATVAAILNLGAAVGRPAIGYASDYFGRAGTTATLTMACSILCFAMWIPSTTYASLLAFAFISGAILGVFWAAIAPLAAEVVELRDVPSLLSLTWLTVAAPAVVAELITLQIRRPGTDRVYLYPQLFSGISYLLAAIFMLELSRSMRRSKQRLAAVSSDDEQQ</sequence>
<dbReference type="InterPro" id="IPR036259">
    <property type="entry name" value="MFS_trans_sf"/>
</dbReference>
<dbReference type="AlphaFoldDB" id="A0A6H0Y135"/>
<evidence type="ECO:0000256" key="1">
    <source>
        <dbReference type="ARBA" id="ARBA00004141"/>
    </source>
</evidence>
<name>A0A6H0Y135_9PEZI</name>
<feature type="transmembrane region" description="Helical" evidence="4">
    <location>
        <begin position="244"/>
        <end position="266"/>
    </location>
</feature>
<dbReference type="PROSITE" id="PS50850">
    <property type="entry name" value="MFS"/>
    <property type="match status" value="1"/>
</dbReference>
<organism evidence="6 7">
    <name type="scientific">Peltaster fructicola</name>
    <dbReference type="NCBI Taxonomy" id="286661"/>
    <lineage>
        <taxon>Eukaryota</taxon>
        <taxon>Fungi</taxon>
        <taxon>Dikarya</taxon>
        <taxon>Ascomycota</taxon>
        <taxon>Pezizomycotina</taxon>
        <taxon>Dothideomycetes</taxon>
        <taxon>Dothideomycetes incertae sedis</taxon>
        <taxon>Peltaster</taxon>
    </lineage>
</organism>
<dbReference type="GO" id="GO:0016020">
    <property type="term" value="C:membrane"/>
    <property type="evidence" value="ECO:0007669"/>
    <property type="project" value="UniProtKB-SubCell"/>
</dbReference>
<dbReference type="InterPro" id="IPR050327">
    <property type="entry name" value="Proton-linked_MCT"/>
</dbReference>
<dbReference type="CDD" id="cd17352">
    <property type="entry name" value="MFS_MCT_SLC16"/>
    <property type="match status" value="1"/>
</dbReference>
<dbReference type="SUPFAM" id="SSF103473">
    <property type="entry name" value="MFS general substrate transporter"/>
    <property type="match status" value="1"/>
</dbReference>
<dbReference type="InterPro" id="IPR020846">
    <property type="entry name" value="MFS_dom"/>
</dbReference>
<feature type="transmembrane region" description="Helical" evidence="4">
    <location>
        <begin position="139"/>
        <end position="160"/>
    </location>
</feature>
<feature type="transmembrane region" description="Helical" evidence="4">
    <location>
        <begin position="272"/>
        <end position="294"/>
    </location>
</feature>
<feature type="transmembrane region" description="Helical" evidence="4">
    <location>
        <begin position="306"/>
        <end position="329"/>
    </location>
</feature>
<evidence type="ECO:0000259" key="5">
    <source>
        <dbReference type="PROSITE" id="PS50850"/>
    </source>
</evidence>
<dbReference type="InterPro" id="IPR011701">
    <property type="entry name" value="MFS"/>
</dbReference>
<gene>
    <name evidence="6" type="ORF">AMS68_006240</name>
</gene>
<feature type="transmembrane region" description="Helical" evidence="4">
    <location>
        <begin position="42"/>
        <end position="65"/>
    </location>
</feature>
<feature type="region of interest" description="Disordered" evidence="3">
    <location>
        <begin position="1"/>
        <end position="27"/>
    </location>
</feature>
<accession>A0A6H0Y135</accession>
<keyword evidence="4" id="KW-0472">Membrane</keyword>
<evidence type="ECO:0000313" key="7">
    <source>
        <dbReference type="Proteomes" id="UP000503462"/>
    </source>
</evidence>
<dbReference type="Gene3D" id="1.20.1250.20">
    <property type="entry name" value="MFS general substrate transporter like domains"/>
    <property type="match status" value="2"/>
</dbReference>
<evidence type="ECO:0000313" key="6">
    <source>
        <dbReference type="EMBL" id="QIX00723.1"/>
    </source>
</evidence>
<dbReference type="Pfam" id="PF07690">
    <property type="entry name" value="MFS_1"/>
    <property type="match status" value="1"/>
</dbReference>
<feature type="transmembrane region" description="Helical" evidence="4">
    <location>
        <begin position="403"/>
        <end position="423"/>
    </location>
</feature>
<feature type="transmembrane region" description="Helical" evidence="4">
    <location>
        <begin position="371"/>
        <end position="391"/>
    </location>
</feature>
<feature type="transmembrane region" description="Helical" evidence="4">
    <location>
        <begin position="335"/>
        <end position="359"/>
    </location>
</feature>
<evidence type="ECO:0000256" key="2">
    <source>
        <dbReference type="ARBA" id="ARBA00006727"/>
    </source>
</evidence>
<keyword evidence="7" id="KW-1185">Reference proteome</keyword>
<dbReference type="PANTHER" id="PTHR11360:SF315">
    <property type="entry name" value="TRANSPORTER MCH2-RELATED"/>
    <property type="match status" value="1"/>
</dbReference>
<comment type="similarity">
    <text evidence="2">Belongs to the major facilitator superfamily. Monocarboxylate porter (TC 2.A.1.13) family.</text>
</comment>
<feature type="domain" description="Major facilitator superfamily (MFS) profile" evidence="5">
    <location>
        <begin position="246"/>
        <end position="444"/>
    </location>
</feature>
<evidence type="ECO:0000256" key="4">
    <source>
        <dbReference type="SAM" id="Phobius"/>
    </source>
</evidence>
<keyword evidence="4" id="KW-0812">Transmembrane</keyword>
<dbReference type="OrthoDB" id="6499973at2759"/>
<feature type="transmembrane region" description="Helical" evidence="4">
    <location>
        <begin position="85"/>
        <end position="107"/>
    </location>
</feature>
<proteinExistence type="inferred from homology"/>
<dbReference type="Proteomes" id="UP000503462">
    <property type="component" value="Chromosome 4"/>
</dbReference>
<keyword evidence="4" id="KW-1133">Transmembrane helix</keyword>